<accession>A0A1F4XM53</accession>
<sequence length="280" mass="29655">MLKTKKLASGSKGSSDNKASIVALDIGGTKIVIALFRQGKLQSLSKIATPIQFKRQQFINHLLELVKRWREQDTKAIGISFAGQVNKAGLIVQAPNLPQLDGVTLAKIIKNQLGLPAIIANDGDCYLQAELSQGKARGQQHVLAFVLGTGVGGAFTHSGQARPGQVCEPGHLLYRPGGRACYCGHKGCVEQYLGGKALARQAGMPDAKAVFLAAKQGNKKALRLVQEAGEALGWLLNTAVKLVGPELVILGGSMAAAWPALKPFAWPIYQAAKPLLGKLP</sequence>
<dbReference type="Gene3D" id="3.30.420.40">
    <property type="match status" value="2"/>
</dbReference>
<dbReference type="SUPFAM" id="SSF53067">
    <property type="entry name" value="Actin-like ATPase domain"/>
    <property type="match status" value="1"/>
</dbReference>
<name>A0A1F4XM53_9BACT</name>
<evidence type="ECO:0000313" key="3">
    <source>
        <dbReference type="Proteomes" id="UP000177521"/>
    </source>
</evidence>
<evidence type="ECO:0000256" key="1">
    <source>
        <dbReference type="ARBA" id="ARBA00006479"/>
    </source>
</evidence>
<comment type="caution">
    <text evidence="2">The sequence shown here is derived from an EMBL/GenBank/DDBJ whole genome shotgun (WGS) entry which is preliminary data.</text>
</comment>
<dbReference type="PANTHER" id="PTHR18964">
    <property type="entry name" value="ROK (REPRESSOR, ORF, KINASE) FAMILY"/>
    <property type="match status" value="1"/>
</dbReference>
<gene>
    <name evidence="2" type="ORF">A2788_00340</name>
</gene>
<dbReference type="AlphaFoldDB" id="A0A1F4XM53"/>
<organism evidence="2 3">
    <name type="scientific">Candidatus Abawacabacteria bacterium RIFCSPHIGHO2_01_FULL_46_8</name>
    <dbReference type="NCBI Taxonomy" id="1817815"/>
    <lineage>
        <taxon>Bacteria</taxon>
        <taxon>Candidatus Abawacaibacteriota</taxon>
    </lineage>
</organism>
<dbReference type="PANTHER" id="PTHR18964:SF149">
    <property type="entry name" value="BIFUNCTIONAL UDP-N-ACETYLGLUCOSAMINE 2-EPIMERASE_N-ACETYLMANNOSAMINE KINASE"/>
    <property type="match status" value="1"/>
</dbReference>
<dbReference type="InterPro" id="IPR043129">
    <property type="entry name" value="ATPase_NBD"/>
</dbReference>
<protein>
    <recommendedName>
        <fullName evidence="4">ROK family protein</fullName>
    </recommendedName>
</protein>
<evidence type="ECO:0000313" key="2">
    <source>
        <dbReference type="EMBL" id="OGC82727.1"/>
    </source>
</evidence>
<dbReference type="Proteomes" id="UP000177521">
    <property type="component" value="Unassembled WGS sequence"/>
</dbReference>
<reference evidence="2 3" key="1">
    <citation type="journal article" date="2016" name="Nat. Commun.">
        <title>Thousands of microbial genomes shed light on interconnected biogeochemical processes in an aquifer system.</title>
        <authorList>
            <person name="Anantharaman K."/>
            <person name="Brown C.T."/>
            <person name="Hug L.A."/>
            <person name="Sharon I."/>
            <person name="Castelle C.J."/>
            <person name="Probst A.J."/>
            <person name="Thomas B.C."/>
            <person name="Singh A."/>
            <person name="Wilkins M.J."/>
            <person name="Karaoz U."/>
            <person name="Brodie E.L."/>
            <person name="Williams K.H."/>
            <person name="Hubbard S.S."/>
            <person name="Banfield J.F."/>
        </authorList>
    </citation>
    <scope>NUCLEOTIDE SEQUENCE [LARGE SCALE GENOMIC DNA]</scope>
</reference>
<dbReference type="EMBL" id="MEWS01000009">
    <property type="protein sequence ID" value="OGC82727.1"/>
    <property type="molecule type" value="Genomic_DNA"/>
</dbReference>
<dbReference type="InterPro" id="IPR000600">
    <property type="entry name" value="ROK"/>
</dbReference>
<comment type="similarity">
    <text evidence="1">Belongs to the ROK (NagC/XylR) family.</text>
</comment>
<evidence type="ECO:0008006" key="4">
    <source>
        <dbReference type="Google" id="ProtNLM"/>
    </source>
</evidence>
<dbReference type="Pfam" id="PF00480">
    <property type="entry name" value="ROK"/>
    <property type="match status" value="1"/>
</dbReference>
<proteinExistence type="inferred from homology"/>